<accession>A0A542E379</accession>
<sequence>MTPSLRPGTPGEARLLSDLALRSKAHWGYDAAFLAACRDDLTLGAGAAERSVVAEADGRVAGFHLLLAEDSEARVGRLEMLFVDPAALGGGVGRLLVQDAVSRAAARGWRTLRLDADPHAEAFYLRLGARRVGEVPSTAVPGRVLPLLELDVAAGSVALREQVVEDVDQPAP</sequence>
<dbReference type="SUPFAM" id="SSF55729">
    <property type="entry name" value="Acyl-CoA N-acyltransferases (Nat)"/>
    <property type="match status" value="1"/>
</dbReference>
<dbReference type="PANTHER" id="PTHR43877">
    <property type="entry name" value="AMINOALKYLPHOSPHONATE N-ACETYLTRANSFERASE-RELATED-RELATED"/>
    <property type="match status" value="1"/>
</dbReference>
<evidence type="ECO:0000259" key="3">
    <source>
        <dbReference type="PROSITE" id="PS51186"/>
    </source>
</evidence>
<organism evidence="4 5">
    <name type="scientific">Lapillicoccus jejuensis</name>
    <dbReference type="NCBI Taxonomy" id="402171"/>
    <lineage>
        <taxon>Bacteria</taxon>
        <taxon>Bacillati</taxon>
        <taxon>Actinomycetota</taxon>
        <taxon>Actinomycetes</taxon>
        <taxon>Micrococcales</taxon>
        <taxon>Intrasporangiaceae</taxon>
        <taxon>Lapillicoccus</taxon>
    </lineage>
</organism>
<keyword evidence="2" id="KW-0012">Acyltransferase</keyword>
<dbReference type="InterPro" id="IPR016181">
    <property type="entry name" value="Acyl_CoA_acyltransferase"/>
</dbReference>
<evidence type="ECO:0000313" key="5">
    <source>
        <dbReference type="Proteomes" id="UP000317893"/>
    </source>
</evidence>
<protein>
    <submittedName>
        <fullName evidence="4">Acetyltransferase (GNAT) family protein</fullName>
    </submittedName>
</protein>
<dbReference type="Pfam" id="PF00583">
    <property type="entry name" value="Acetyltransf_1"/>
    <property type="match status" value="1"/>
</dbReference>
<dbReference type="GO" id="GO:0016747">
    <property type="term" value="F:acyltransferase activity, transferring groups other than amino-acyl groups"/>
    <property type="evidence" value="ECO:0007669"/>
    <property type="project" value="InterPro"/>
</dbReference>
<keyword evidence="1 4" id="KW-0808">Transferase</keyword>
<dbReference type="EMBL" id="VFMN01000001">
    <property type="protein sequence ID" value="TQJ09749.1"/>
    <property type="molecule type" value="Genomic_DNA"/>
</dbReference>
<dbReference type="InterPro" id="IPR050832">
    <property type="entry name" value="Bact_Acetyltransf"/>
</dbReference>
<feature type="domain" description="N-acetyltransferase" evidence="3">
    <location>
        <begin position="3"/>
        <end position="151"/>
    </location>
</feature>
<comment type="caution">
    <text evidence="4">The sequence shown here is derived from an EMBL/GenBank/DDBJ whole genome shotgun (WGS) entry which is preliminary data.</text>
</comment>
<name>A0A542E379_9MICO</name>
<evidence type="ECO:0000256" key="2">
    <source>
        <dbReference type="ARBA" id="ARBA00023315"/>
    </source>
</evidence>
<dbReference type="Proteomes" id="UP000317893">
    <property type="component" value="Unassembled WGS sequence"/>
</dbReference>
<keyword evidence="5" id="KW-1185">Reference proteome</keyword>
<dbReference type="AlphaFoldDB" id="A0A542E379"/>
<evidence type="ECO:0000313" key="4">
    <source>
        <dbReference type="EMBL" id="TQJ09749.1"/>
    </source>
</evidence>
<dbReference type="PROSITE" id="PS51186">
    <property type="entry name" value="GNAT"/>
    <property type="match status" value="1"/>
</dbReference>
<reference evidence="4 5" key="1">
    <citation type="submission" date="2019-06" db="EMBL/GenBank/DDBJ databases">
        <title>Sequencing the genomes of 1000 actinobacteria strains.</title>
        <authorList>
            <person name="Klenk H.-P."/>
        </authorList>
    </citation>
    <scope>NUCLEOTIDE SEQUENCE [LARGE SCALE GENOMIC DNA]</scope>
    <source>
        <strain evidence="4 5">DSM 18607</strain>
    </source>
</reference>
<dbReference type="InterPro" id="IPR000182">
    <property type="entry name" value="GNAT_dom"/>
</dbReference>
<gene>
    <name evidence="4" type="ORF">FB458_2863</name>
</gene>
<dbReference type="Gene3D" id="3.40.630.30">
    <property type="match status" value="1"/>
</dbReference>
<proteinExistence type="predicted"/>
<dbReference type="CDD" id="cd04301">
    <property type="entry name" value="NAT_SF"/>
    <property type="match status" value="1"/>
</dbReference>
<evidence type="ECO:0000256" key="1">
    <source>
        <dbReference type="ARBA" id="ARBA00022679"/>
    </source>
</evidence>